<dbReference type="EMBL" id="RZGR01000004">
    <property type="protein sequence ID" value="RUQ90427.1"/>
    <property type="molecule type" value="Genomic_DNA"/>
</dbReference>
<reference evidence="1 2" key="1">
    <citation type="submission" date="2018-12" db="EMBL/GenBank/DDBJ databases">
        <title>Legionella sp,whole genome shotgun sequence.</title>
        <authorList>
            <person name="Wu H."/>
        </authorList>
    </citation>
    <scope>NUCLEOTIDE SEQUENCE [LARGE SCALE GENOMIC DNA]</scope>
    <source>
        <strain evidence="2">km714</strain>
    </source>
</reference>
<sequence length="104" mass="12423">MRTWMLVILLLVGLHVSAARILIQGDPVELEVHEGFFTFPKEYTFTTQRYHYILLSGIERVCFLQEQPALTHTDMVSILIEQNDGDQIRWYCYRYSVRFFEIDF</sequence>
<evidence type="ECO:0000313" key="1">
    <source>
        <dbReference type="EMBL" id="RUQ90427.1"/>
    </source>
</evidence>
<keyword evidence="2" id="KW-1185">Reference proteome</keyword>
<dbReference type="Proteomes" id="UP000288012">
    <property type="component" value="Unassembled WGS sequence"/>
</dbReference>
<name>A0A433JLI9_9GAMM</name>
<dbReference type="RefSeq" id="WP_127057120.1">
    <property type="nucleotide sequence ID" value="NZ_RZGR01000004.1"/>
</dbReference>
<organism evidence="1 2">
    <name type="scientific">Legionella septentrionalis</name>
    <dbReference type="NCBI Taxonomy" id="2498109"/>
    <lineage>
        <taxon>Bacteria</taxon>
        <taxon>Pseudomonadati</taxon>
        <taxon>Pseudomonadota</taxon>
        <taxon>Gammaproteobacteria</taxon>
        <taxon>Legionellales</taxon>
        <taxon>Legionellaceae</taxon>
        <taxon>Legionella</taxon>
    </lineage>
</organism>
<gene>
    <name evidence="1" type="ORF">EKM59_02135</name>
</gene>
<proteinExistence type="predicted"/>
<dbReference type="AlphaFoldDB" id="A0A433JLI9"/>
<comment type="caution">
    <text evidence="1">The sequence shown here is derived from an EMBL/GenBank/DDBJ whole genome shotgun (WGS) entry which is preliminary data.</text>
</comment>
<accession>A0A433JLI9</accession>
<evidence type="ECO:0000313" key="2">
    <source>
        <dbReference type="Proteomes" id="UP000288012"/>
    </source>
</evidence>
<protein>
    <submittedName>
        <fullName evidence="1">Uncharacterized protein</fullName>
    </submittedName>
</protein>